<evidence type="ECO:0000313" key="2">
    <source>
        <dbReference type="Proteomes" id="UP001234297"/>
    </source>
</evidence>
<accession>A0ACC2LSM3</accession>
<gene>
    <name evidence="1" type="ORF">MRB53_010732</name>
</gene>
<evidence type="ECO:0000313" key="1">
    <source>
        <dbReference type="EMBL" id="KAJ8636465.1"/>
    </source>
</evidence>
<sequence length="102" mass="11333">MDHVQRLASKNAVVIFTKSSCCMCHVVKRLFYDLGVNAAIYELDKDPWEREMEWALSRLLGNPSVPAVFIGGKFVGTTENVNTLHIQGTLVPMLKAAGALWL</sequence>
<reference evidence="1 2" key="1">
    <citation type="journal article" date="2022" name="Hortic Res">
        <title>A haplotype resolved chromosomal level avocado genome allows analysis of novel avocado genes.</title>
        <authorList>
            <person name="Nath O."/>
            <person name="Fletcher S.J."/>
            <person name="Hayward A."/>
            <person name="Shaw L.M."/>
            <person name="Masouleh A.K."/>
            <person name="Furtado A."/>
            <person name="Henry R.J."/>
            <person name="Mitter N."/>
        </authorList>
    </citation>
    <scope>NUCLEOTIDE SEQUENCE [LARGE SCALE GENOMIC DNA]</scope>
    <source>
        <strain evidence="2">cv. Hass</strain>
    </source>
</reference>
<name>A0ACC2LSM3_PERAE</name>
<dbReference type="EMBL" id="CM056811">
    <property type="protein sequence ID" value="KAJ8636465.1"/>
    <property type="molecule type" value="Genomic_DNA"/>
</dbReference>
<proteinExistence type="predicted"/>
<organism evidence="1 2">
    <name type="scientific">Persea americana</name>
    <name type="common">Avocado</name>
    <dbReference type="NCBI Taxonomy" id="3435"/>
    <lineage>
        <taxon>Eukaryota</taxon>
        <taxon>Viridiplantae</taxon>
        <taxon>Streptophyta</taxon>
        <taxon>Embryophyta</taxon>
        <taxon>Tracheophyta</taxon>
        <taxon>Spermatophyta</taxon>
        <taxon>Magnoliopsida</taxon>
        <taxon>Magnoliidae</taxon>
        <taxon>Laurales</taxon>
        <taxon>Lauraceae</taxon>
        <taxon>Persea</taxon>
    </lineage>
</organism>
<keyword evidence="2" id="KW-1185">Reference proteome</keyword>
<protein>
    <submittedName>
        <fullName evidence="1">Uncharacterized protein</fullName>
    </submittedName>
</protein>
<dbReference type="Proteomes" id="UP001234297">
    <property type="component" value="Chromosome 3"/>
</dbReference>
<comment type="caution">
    <text evidence="1">The sequence shown here is derived from an EMBL/GenBank/DDBJ whole genome shotgun (WGS) entry which is preliminary data.</text>
</comment>